<accession>A0A0E9MYC4</accession>
<feature type="chain" id="PRO_5002429933" evidence="1">
    <location>
        <begin position="24"/>
        <end position="424"/>
    </location>
</feature>
<dbReference type="Gene3D" id="3.40.1660.10">
    <property type="entry name" value="EreA-like (biosynthetic domain)"/>
    <property type="match status" value="2"/>
</dbReference>
<feature type="signal peptide" evidence="1">
    <location>
        <begin position="1"/>
        <end position="23"/>
    </location>
</feature>
<comment type="caution">
    <text evidence="2">The sequence shown here is derived from an EMBL/GenBank/DDBJ whole genome shotgun (WGS) entry which is preliminary data.</text>
</comment>
<dbReference type="InterPro" id="IPR007815">
    <property type="entry name" value="Emycin_Estase"/>
</dbReference>
<dbReference type="STRING" id="1220578.FPE01S_01_15170"/>
<sequence>MRYLLLFLSLSCCLAAYPQRAIKAYVMANVVRINSVSPEETNDDDLAGIGDAIGDARIVMLGEQDHGDAPAFLAKTRMIRYLHEKKGFNVLAFESDVFGLNTGWDRLDKNPDSVAAFLRVNIFPIWTLCKACDNLFYQYIPATLATPHPLVVSGFDNQMILRYASLQLTHYLDSCFRAWELPITKAPDYNSAVLPFLDSLGKKMTYQDPGNFPRIDGYLRIIREQAIQGGKADEYGLLLINSMIAERIQYQYLRSDYHQSFNARDVQMADNLRWLATKKYSGEKIIVWAANGHVGRYADSSGKRDKKLVAMGYLFTRDTALSRETYVLGFTSYSGEAGRMTTMQQYKVPAPEKNGFETWIDPSWEYAFVDFKKFNCTNTAREVFQLKGLGHQSRFKKEWNQVFDGIFYIRNMYSCIQQNQGDLR</sequence>
<reference evidence="2 3" key="1">
    <citation type="submission" date="2015-04" db="EMBL/GenBank/DDBJ databases">
        <title>Whole genome shotgun sequence of Flavihumibacter petaseus NBRC 106054.</title>
        <authorList>
            <person name="Miyazawa S."/>
            <person name="Hosoyama A."/>
            <person name="Hashimoto M."/>
            <person name="Noguchi M."/>
            <person name="Tsuchikane K."/>
            <person name="Ohji S."/>
            <person name="Yamazoe A."/>
            <person name="Ichikawa N."/>
            <person name="Kimura A."/>
            <person name="Fujita N."/>
        </authorList>
    </citation>
    <scope>NUCLEOTIDE SEQUENCE [LARGE SCALE GENOMIC DNA]</scope>
    <source>
        <strain evidence="2 3">NBRC 106054</strain>
    </source>
</reference>
<keyword evidence="2" id="KW-0378">Hydrolase</keyword>
<dbReference type="Proteomes" id="UP000033121">
    <property type="component" value="Unassembled WGS sequence"/>
</dbReference>
<proteinExistence type="predicted"/>
<protein>
    <submittedName>
        <fullName evidence="2">Putative hydrolase</fullName>
    </submittedName>
</protein>
<dbReference type="PANTHER" id="PTHR31299:SF0">
    <property type="entry name" value="ESTERASE, PUTATIVE (AFU_ORTHOLOGUE AFUA_1G05850)-RELATED"/>
    <property type="match status" value="1"/>
</dbReference>
<keyword evidence="1" id="KW-0732">Signal</keyword>
<dbReference type="RefSeq" id="WP_046368178.1">
    <property type="nucleotide sequence ID" value="NZ_BBWV01000001.1"/>
</dbReference>
<gene>
    <name evidence="2" type="ORF">FPE01S_01_15170</name>
</gene>
<dbReference type="PANTHER" id="PTHR31299">
    <property type="entry name" value="ESTERASE, PUTATIVE (AFU_ORTHOLOGUE AFUA_1G05850)-RELATED"/>
    <property type="match status" value="1"/>
</dbReference>
<dbReference type="Pfam" id="PF05139">
    <property type="entry name" value="Erythro_esteras"/>
    <property type="match status" value="1"/>
</dbReference>
<dbReference type="GO" id="GO:0046677">
    <property type="term" value="P:response to antibiotic"/>
    <property type="evidence" value="ECO:0007669"/>
    <property type="project" value="InterPro"/>
</dbReference>
<dbReference type="EMBL" id="BBWV01000001">
    <property type="protein sequence ID" value="GAO42503.1"/>
    <property type="molecule type" value="Genomic_DNA"/>
</dbReference>
<dbReference type="InterPro" id="IPR052036">
    <property type="entry name" value="Hydrolase/PRTase-associated"/>
</dbReference>
<evidence type="ECO:0000256" key="1">
    <source>
        <dbReference type="SAM" id="SignalP"/>
    </source>
</evidence>
<dbReference type="SUPFAM" id="SSF159501">
    <property type="entry name" value="EreA/ChaN-like"/>
    <property type="match status" value="1"/>
</dbReference>
<keyword evidence="3" id="KW-1185">Reference proteome</keyword>
<dbReference type="OrthoDB" id="9810066at2"/>
<dbReference type="AlphaFoldDB" id="A0A0E9MYC4"/>
<evidence type="ECO:0000313" key="3">
    <source>
        <dbReference type="Proteomes" id="UP000033121"/>
    </source>
</evidence>
<evidence type="ECO:0000313" key="2">
    <source>
        <dbReference type="EMBL" id="GAO42503.1"/>
    </source>
</evidence>
<dbReference type="CDD" id="cd14728">
    <property type="entry name" value="Ere-like"/>
    <property type="match status" value="1"/>
</dbReference>
<dbReference type="GO" id="GO:0016787">
    <property type="term" value="F:hydrolase activity"/>
    <property type="evidence" value="ECO:0007669"/>
    <property type="project" value="UniProtKB-KW"/>
</dbReference>
<organism evidence="2 3">
    <name type="scientific">Flavihumibacter petaseus NBRC 106054</name>
    <dbReference type="NCBI Taxonomy" id="1220578"/>
    <lineage>
        <taxon>Bacteria</taxon>
        <taxon>Pseudomonadati</taxon>
        <taxon>Bacteroidota</taxon>
        <taxon>Chitinophagia</taxon>
        <taxon>Chitinophagales</taxon>
        <taxon>Chitinophagaceae</taxon>
        <taxon>Flavihumibacter</taxon>
    </lineage>
</organism>
<name>A0A0E9MYC4_9BACT</name>